<keyword evidence="1" id="KW-0732">Signal</keyword>
<keyword evidence="3" id="KW-1185">Reference proteome</keyword>
<feature type="chain" id="PRO_5016383633" evidence="1">
    <location>
        <begin position="22"/>
        <end position="164"/>
    </location>
</feature>
<name>A0A328ZJ05_9BURK</name>
<protein>
    <submittedName>
        <fullName evidence="2">Uncharacterized protein</fullName>
    </submittedName>
</protein>
<comment type="caution">
    <text evidence="2">The sequence shown here is derived from an EMBL/GenBank/DDBJ whole genome shotgun (WGS) entry which is preliminary data.</text>
</comment>
<dbReference type="Proteomes" id="UP000248856">
    <property type="component" value="Unassembled WGS sequence"/>
</dbReference>
<sequence length="164" mass="18185">MIHYRAWVAATLLFLSKTAFAQAVTLDCGATNENMTVRYFTDRESKQARAHAVDLWSLLRPKQCPDNGPCYVTALLSRKLSCHKAHGVFTYHLKPVVFNANLQGQCGARITGEVTIFFNGKKILPATEFENPASCFNGTEEPEISAITIRPDGSQPVIQRAQAR</sequence>
<organism evidence="2 3">
    <name type="scientific">Paracidovorax anthurii</name>
    <dbReference type="NCBI Taxonomy" id="78229"/>
    <lineage>
        <taxon>Bacteria</taxon>
        <taxon>Pseudomonadati</taxon>
        <taxon>Pseudomonadota</taxon>
        <taxon>Betaproteobacteria</taxon>
        <taxon>Burkholderiales</taxon>
        <taxon>Comamonadaceae</taxon>
        <taxon>Paracidovorax</taxon>
    </lineage>
</organism>
<dbReference type="RefSeq" id="WP_111875890.1">
    <property type="nucleotide sequence ID" value="NZ_CBCSGC010000289.1"/>
</dbReference>
<gene>
    <name evidence="2" type="ORF">AX018_100417</name>
</gene>
<dbReference type="EMBL" id="QLTA01000004">
    <property type="protein sequence ID" value="RAR85564.1"/>
    <property type="molecule type" value="Genomic_DNA"/>
</dbReference>
<dbReference type="AlphaFoldDB" id="A0A328ZJ05"/>
<evidence type="ECO:0000313" key="2">
    <source>
        <dbReference type="EMBL" id="RAR85564.1"/>
    </source>
</evidence>
<feature type="signal peptide" evidence="1">
    <location>
        <begin position="1"/>
        <end position="21"/>
    </location>
</feature>
<evidence type="ECO:0000313" key="3">
    <source>
        <dbReference type="Proteomes" id="UP000248856"/>
    </source>
</evidence>
<proteinExistence type="predicted"/>
<reference evidence="2 3" key="1">
    <citation type="submission" date="2018-06" db="EMBL/GenBank/DDBJ databases">
        <title>Genomic Encyclopedia of Archaeal and Bacterial Type Strains, Phase II (KMG-II): from individual species to whole genera.</title>
        <authorList>
            <person name="Goeker M."/>
        </authorList>
    </citation>
    <scope>NUCLEOTIDE SEQUENCE [LARGE SCALE GENOMIC DNA]</scope>
    <source>
        <strain evidence="2 3">CFPB 3232</strain>
    </source>
</reference>
<accession>A0A328ZJ05</accession>
<evidence type="ECO:0000256" key="1">
    <source>
        <dbReference type="SAM" id="SignalP"/>
    </source>
</evidence>